<keyword evidence="2" id="KW-1185">Reference proteome</keyword>
<dbReference type="Pfam" id="PF09954">
    <property type="entry name" value="DUF2188"/>
    <property type="match status" value="1"/>
</dbReference>
<evidence type="ECO:0000313" key="1">
    <source>
        <dbReference type="EMBL" id="QBX57297.1"/>
    </source>
</evidence>
<dbReference type="InterPro" id="IPR018691">
    <property type="entry name" value="DUF2188"/>
</dbReference>
<dbReference type="AlphaFoldDB" id="A0A4P7ILA1"/>
<gene>
    <name evidence="1" type="ORF">EXE58_18935</name>
</gene>
<organism evidence="1 2">
    <name type="scientific">Nocardioides seonyuensis</name>
    <dbReference type="NCBI Taxonomy" id="2518371"/>
    <lineage>
        <taxon>Bacteria</taxon>
        <taxon>Bacillati</taxon>
        <taxon>Actinomycetota</taxon>
        <taxon>Actinomycetes</taxon>
        <taxon>Propionibacteriales</taxon>
        <taxon>Nocardioidaceae</taxon>
        <taxon>Nocardioides</taxon>
    </lineage>
</organism>
<protein>
    <submittedName>
        <fullName evidence="1">DUF2188 domain-containing protein</fullName>
    </submittedName>
</protein>
<proteinExistence type="predicted"/>
<reference evidence="1 2" key="1">
    <citation type="submission" date="2019-03" db="EMBL/GenBank/DDBJ databases">
        <title>Three New Species of Nocardioides, Nocardioides euryhalodurans sp. nov., Nocardioides seonyuensis sp. nov. and Nocardioides eburneoflavus sp. nov. Iolated from Soil.</title>
        <authorList>
            <person name="Roh S.G."/>
            <person name="Lee C."/>
            <person name="Kim M.-K."/>
            <person name="Kim S.B."/>
        </authorList>
    </citation>
    <scope>NUCLEOTIDE SEQUENCE [LARGE SCALE GENOMIC DNA]</scope>
    <source>
        <strain evidence="1 2">MMS17-SY207-3</strain>
    </source>
</reference>
<dbReference type="KEGG" id="nsn:EXE58_18935"/>
<dbReference type="RefSeq" id="WP_135269282.1">
    <property type="nucleotide sequence ID" value="NZ_CP038436.1"/>
</dbReference>
<accession>A0A4P7ILA1</accession>
<name>A0A4P7ILA1_9ACTN</name>
<dbReference type="OrthoDB" id="5194813at2"/>
<sequence>MPTGDIETYHADGKWKNRVEALEELPGEYDTKEQAVGVGREEARERQVEHLISNLDGTIAERNTYGNDPRNIPG</sequence>
<evidence type="ECO:0000313" key="2">
    <source>
        <dbReference type="Proteomes" id="UP000294853"/>
    </source>
</evidence>
<dbReference type="Proteomes" id="UP000294853">
    <property type="component" value="Chromosome"/>
</dbReference>
<dbReference type="EMBL" id="CP038436">
    <property type="protein sequence ID" value="QBX57297.1"/>
    <property type="molecule type" value="Genomic_DNA"/>
</dbReference>